<dbReference type="Gene3D" id="2.30.30.240">
    <property type="entry name" value="PRC-barrel domain"/>
    <property type="match status" value="2"/>
</dbReference>
<feature type="domain" description="PRC-barrel" evidence="3">
    <location>
        <begin position="208"/>
        <end position="286"/>
    </location>
</feature>
<protein>
    <submittedName>
        <fullName evidence="4">PRC-barrel domain containing protein</fullName>
    </submittedName>
</protein>
<evidence type="ECO:0000259" key="3">
    <source>
        <dbReference type="Pfam" id="PF05239"/>
    </source>
</evidence>
<accession>A0A501WZS6</accession>
<dbReference type="Pfam" id="PF05239">
    <property type="entry name" value="PRC"/>
    <property type="match status" value="2"/>
</dbReference>
<dbReference type="SUPFAM" id="SSF50346">
    <property type="entry name" value="PRC-barrel domain"/>
    <property type="match status" value="2"/>
</dbReference>
<evidence type="ECO:0000313" key="4">
    <source>
        <dbReference type="EMBL" id="TPE51666.1"/>
    </source>
</evidence>
<gene>
    <name evidence="4" type="ORF">FJM51_08180</name>
</gene>
<dbReference type="InterPro" id="IPR011033">
    <property type="entry name" value="PRC_barrel-like_sf"/>
</dbReference>
<evidence type="ECO:0000256" key="2">
    <source>
        <dbReference type="SAM" id="SignalP"/>
    </source>
</evidence>
<proteinExistence type="predicted"/>
<dbReference type="OrthoDB" id="7876889at2"/>
<feature type="chain" id="PRO_5021233815" evidence="2">
    <location>
        <begin position="21"/>
        <end position="297"/>
    </location>
</feature>
<feature type="signal peptide" evidence="2">
    <location>
        <begin position="1"/>
        <end position="20"/>
    </location>
</feature>
<dbReference type="RefSeq" id="WP_140453639.1">
    <property type="nucleotide sequence ID" value="NZ_VFRP01000006.1"/>
</dbReference>
<dbReference type="Proteomes" id="UP000319255">
    <property type="component" value="Unassembled WGS sequence"/>
</dbReference>
<comment type="caution">
    <text evidence="4">The sequence shown here is derived from an EMBL/GenBank/DDBJ whole genome shotgun (WGS) entry which is preliminary data.</text>
</comment>
<organism evidence="4 5">
    <name type="scientific">Amaricoccus solimangrovi</name>
    <dbReference type="NCBI Taxonomy" id="2589815"/>
    <lineage>
        <taxon>Bacteria</taxon>
        <taxon>Pseudomonadati</taxon>
        <taxon>Pseudomonadota</taxon>
        <taxon>Alphaproteobacteria</taxon>
        <taxon>Rhodobacterales</taxon>
        <taxon>Paracoccaceae</taxon>
        <taxon>Amaricoccus</taxon>
    </lineage>
</organism>
<dbReference type="AlphaFoldDB" id="A0A501WZS6"/>
<reference evidence="4 5" key="1">
    <citation type="submission" date="2019-06" db="EMBL/GenBank/DDBJ databases">
        <title>A novel bacterium of genus Amaricoccus, isolated from marine sediment.</title>
        <authorList>
            <person name="Huang H."/>
            <person name="Mo K."/>
            <person name="Hu Y."/>
        </authorList>
    </citation>
    <scope>NUCLEOTIDE SEQUENCE [LARGE SCALE GENOMIC DNA]</scope>
    <source>
        <strain evidence="4 5">HB172011</strain>
    </source>
</reference>
<evidence type="ECO:0000313" key="5">
    <source>
        <dbReference type="Proteomes" id="UP000319255"/>
    </source>
</evidence>
<feature type="domain" description="PRC-barrel" evidence="3">
    <location>
        <begin position="89"/>
        <end position="150"/>
    </location>
</feature>
<feature type="region of interest" description="Disordered" evidence="1">
    <location>
        <begin position="175"/>
        <end position="194"/>
    </location>
</feature>
<keyword evidence="2" id="KW-0732">Signal</keyword>
<feature type="compositionally biased region" description="Low complexity" evidence="1">
    <location>
        <begin position="175"/>
        <end position="184"/>
    </location>
</feature>
<dbReference type="EMBL" id="VFRP01000006">
    <property type="protein sequence ID" value="TPE51666.1"/>
    <property type="molecule type" value="Genomic_DNA"/>
</dbReference>
<keyword evidence="5" id="KW-1185">Reference proteome</keyword>
<dbReference type="PANTHER" id="PTHR36505:SF1">
    <property type="entry name" value="BLR1072 PROTEIN"/>
    <property type="match status" value="1"/>
</dbReference>
<name>A0A501WZS6_9RHOB</name>
<dbReference type="PANTHER" id="PTHR36505">
    <property type="entry name" value="BLR1072 PROTEIN"/>
    <property type="match status" value="1"/>
</dbReference>
<sequence>MRTFLASCAVAALLAGPTFAQQSTTPAAGGDAANGQGGTGVVVLFLPNAEPDSLYASDLIGMDVYSSENKDTGNYADRAVPNADLGNWNDIGEVNDIVLSRDGTARAVLVDVGGFLGMGEHTVALDMKQVHVLSDETNRQFIAVDSTRDELENAPEYERPDRDAMNATGATTTLAAGSGAATMADPSTAAMNRPAMEREGYTNANYDTLRADDLEDAAVYDTKDDNIGSIEGLLVSDDGKIDKAIVDVGGWLGIGSHRIALDYDEMQVMTKDGGDDVRVYVDQSREQLEQRPEYKDD</sequence>
<dbReference type="InterPro" id="IPR027275">
    <property type="entry name" value="PRC-brl_dom"/>
</dbReference>
<evidence type="ECO:0000256" key="1">
    <source>
        <dbReference type="SAM" id="MobiDB-lite"/>
    </source>
</evidence>